<accession>A0A7J7JH38</accession>
<evidence type="ECO:0000256" key="8">
    <source>
        <dbReference type="ARBA" id="ARBA00023065"/>
    </source>
</evidence>
<dbReference type="PRINTS" id="PR00252">
    <property type="entry name" value="NRIONCHANNEL"/>
</dbReference>
<keyword evidence="11" id="KW-0675">Receptor</keyword>
<feature type="domain" description="Neurotransmitter-gated ion-channel ligand-binding" evidence="18">
    <location>
        <begin position="409"/>
        <end position="587"/>
    </location>
</feature>
<evidence type="ECO:0000256" key="4">
    <source>
        <dbReference type="ARBA" id="ARBA00022692"/>
    </source>
</evidence>
<evidence type="ECO:0000256" key="10">
    <source>
        <dbReference type="ARBA" id="ARBA00023157"/>
    </source>
</evidence>
<dbReference type="GO" id="GO:0004888">
    <property type="term" value="F:transmembrane signaling receptor activity"/>
    <property type="evidence" value="ECO:0007669"/>
    <property type="project" value="InterPro"/>
</dbReference>
<keyword evidence="21" id="KW-1185">Reference proteome</keyword>
<keyword evidence="3" id="KW-1003">Cell membrane</keyword>
<dbReference type="CDD" id="cd19064">
    <property type="entry name" value="LGIC_TM_nAChR"/>
    <property type="match status" value="2"/>
</dbReference>
<dbReference type="InterPro" id="IPR036734">
    <property type="entry name" value="Neur_chan_lig-bd_sf"/>
</dbReference>
<dbReference type="NCBIfam" id="TIGR00860">
    <property type="entry name" value="LIC"/>
    <property type="match status" value="1"/>
</dbReference>
<evidence type="ECO:0000256" key="9">
    <source>
        <dbReference type="ARBA" id="ARBA00023136"/>
    </source>
</evidence>
<keyword evidence="10" id="KW-1015">Disulfide bond</keyword>
<evidence type="ECO:0000256" key="17">
    <source>
        <dbReference type="RuleBase" id="RU000687"/>
    </source>
</evidence>
<evidence type="ECO:0000256" key="15">
    <source>
        <dbReference type="ARBA" id="ARBA00023303"/>
    </source>
</evidence>
<protein>
    <submittedName>
        <fullName evidence="20">CHRNA6</fullName>
    </submittedName>
</protein>
<dbReference type="InterPro" id="IPR006201">
    <property type="entry name" value="Neur_channel"/>
</dbReference>
<comment type="caution">
    <text evidence="20">The sequence shown here is derived from an EMBL/GenBank/DDBJ whole genome shotgun (WGS) entry which is preliminary data.</text>
</comment>
<gene>
    <name evidence="20" type="ORF">EB796_015913</name>
</gene>
<dbReference type="GO" id="GO:0045211">
    <property type="term" value="C:postsynaptic membrane"/>
    <property type="evidence" value="ECO:0007669"/>
    <property type="project" value="UniProtKB-SubCell"/>
</dbReference>
<feature type="transmembrane region" description="Helical" evidence="17">
    <location>
        <begin position="196"/>
        <end position="219"/>
    </location>
</feature>
<dbReference type="SUPFAM" id="SSF63712">
    <property type="entry name" value="Nicotinic receptor ligand binding domain-like"/>
    <property type="match status" value="2"/>
</dbReference>
<evidence type="ECO:0000259" key="18">
    <source>
        <dbReference type="Pfam" id="PF02931"/>
    </source>
</evidence>
<feature type="transmembrane region" description="Helical" evidence="17">
    <location>
        <begin position="653"/>
        <end position="674"/>
    </location>
</feature>
<dbReference type="PROSITE" id="PS00236">
    <property type="entry name" value="NEUROTR_ION_CHANNEL"/>
    <property type="match status" value="1"/>
</dbReference>
<keyword evidence="13" id="KW-0628">Postsynaptic cell membrane</keyword>
<evidence type="ECO:0000313" key="21">
    <source>
        <dbReference type="Proteomes" id="UP000593567"/>
    </source>
</evidence>
<keyword evidence="5" id="KW-0732">Signal</keyword>
<dbReference type="FunFam" id="1.20.58.390:FF:000001">
    <property type="entry name" value="Neuronal nicotinic acetylcholine receptor subunit 3"/>
    <property type="match status" value="2"/>
</dbReference>
<dbReference type="FunFam" id="1.20.58.390:FF:000022">
    <property type="entry name" value="Nicotinic acetylcholine receptor subunit alpha4"/>
    <property type="match status" value="1"/>
</dbReference>
<dbReference type="AlphaFoldDB" id="A0A7J7JH38"/>
<feature type="domain" description="Neurotransmitter-gated ion-channel transmembrane" evidence="19">
    <location>
        <begin position="594"/>
        <end position="835"/>
    </location>
</feature>
<dbReference type="InterPro" id="IPR036719">
    <property type="entry name" value="Neuro-gated_channel_TM_sf"/>
</dbReference>
<feature type="transmembrane region" description="Helical" evidence="17">
    <location>
        <begin position="261"/>
        <end position="284"/>
    </location>
</feature>
<reference evidence="20" key="1">
    <citation type="submission" date="2020-06" db="EMBL/GenBank/DDBJ databases">
        <title>Draft genome of Bugula neritina, a colonial animal packing powerful symbionts and potential medicines.</title>
        <authorList>
            <person name="Rayko M."/>
        </authorList>
    </citation>
    <scope>NUCLEOTIDE SEQUENCE [LARGE SCALE GENOMIC DNA]</scope>
    <source>
        <strain evidence="20">Kwan_BN1</strain>
    </source>
</reference>
<sequence>MEDYDKLIRPVNNDSETLTVKLGLRLTQLLGVDEQNQVMTTNVWLVQEWRDIYFTWNQDDYGGVDHLYLPAEEIWQPDIVLYNNADGNFQAASSTKATVYPDGKVVWELPALYKSSCAIDVEYFPFDEQTLDLRHLDKGNISGQVDIDVAIDMSEYEPLFVWDVLAVPARKNVIHERGYPAIADLTFHLTIRRKTLFYAVNLVVPCVGISLLTILVFYLPSDSGERVTLSISILLALTVFYLLLAELIPPTSLVIPLIGKYLLFTLILVTCSIVITVGVLNLHYRSVSTHVMPQWIKTVLIEKLPKYLLIKRPNYAKRENGEATKRWKLRQRCLAATSRKRLKTSVHTTSIELQSLYSHKKSTNGVSSNTRENGLHEIVKSPLSAAEQEALDCIEFIANYMLMEDEDDKDEKNQVMTTNVWLTQEWIDHYLRWDVEDYGGVDRLYIPAEEIWKPDIVLYNNADGNFEITLSTKATVYHDGRVHWEPPAIYKSACEINVQFFPFDEQTCNMKFSSWTYTQTEINLKHMFQADVDGEVDIEEAIDMSQYSASYVWDIMSVPARRHLVQYPCCVQVYPDVTFSLTIRRKTLFYTVNLIIPCVAISFLTVLVFYLPSDSGEKITLCISILLSLTVFFLLLSELIPPTSLVIPLIGKYLLFTMILVTLSVVITVGVLNLHNRSKSTHNMPDWMKTVFLNKLPKYLLMKRPNYRQRISERLGKKLKKSQPLGKSMSTSLPKSTKFSAGNGIEMESLLSEGRTTETLSDPFGQFVDSGTGSHDGLTLREQRALDGVKFIAEHLQEEHEENIVMEDWKYVAMVVDRLFLWIFSIACCLGTLTLMLMAPTLFDNKEPHPGNTGSNV</sequence>
<dbReference type="InterPro" id="IPR002394">
    <property type="entry name" value="Nicotinic_acetylcholine_rcpt"/>
</dbReference>
<keyword evidence="2 17" id="KW-0813">Transport</keyword>
<evidence type="ECO:0000256" key="1">
    <source>
        <dbReference type="ARBA" id="ARBA00009237"/>
    </source>
</evidence>
<dbReference type="GO" id="GO:0007271">
    <property type="term" value="P:synaptic transmission, cholinergic"/>
    <property type="evidence" value="ECO:0007669"/>
    <property type="project" value="UniProtKB-ARBA"/>
</dbReference>
<evidence type="ECO:0000259" key="19">
    <source>
        <dbReference type="Pfam" id="PF02932"/>
    </source>
</evidence>
<dbReference type="OrthoDB" id="5975154at2759"/>
<evidence type="ECO:0000256" key="13">
    <source>
        <dbReference type="ARBA" id="ARBA00023257"/>
    </source>
</evidence>
<dbReference type="Pfam" id="PF02931">
    <property type="entry name" value="Neur_chan_LBD"/>
    <property type="match status" value="2"/>
</dbReference>
<dbReference type="Proteomes" id="UP000593567">
    <property type="component" value="Unassembled WGS sequence"/>
</dbReference>
<feature type="transmembrane region" description="Helical" evidence="17">
    <location>
        <begin position="819"/>
        <end position="843"/>
    </location>
</feature>
<dbReference type="Gene3D" id="2.70.170.10">
    <property type="entry name" value="Neurotransmitter-gated ion-channel ligand-binding domain"/>
    <property type="match status" value="2"/>
</dbReference>
<dbReference type="InterPro" id="IPR018000">
    <property type="entry name" value="Neurotransmitter_ion_chnl_CS"/>
</dbReference>
<comment type="caution">
    <text evidence="17">Lacks conserved residue(s) required for the propagation of feature annotation.</text>
</comment>
<evidence type="ECO:0000256" key="3">
    <source>
        <dbReference type="ARBA" id="ARBA00022475"/>
    </source>
</evidence>
<dbReference type="FunFam" id="2.70.170.10:FF:000013">
    <property type="entry name" value="Acetylcholine receptor subunit alpha"/>
    <property type="match status" value="1"/>
</dbReference>
<evidence type="ECO:0000256" key="7">
    <source>
        <dbReference type="ARBA" id="ARBA00023018"/>
    </source>
</evidence>
<keyword evidence="12" id="KW-0325">Glycoprotein</keyword>
<evidence type="ECO:0000256" key="5">
    <source>
        <dbReference type="ARBA" id="ARBA00022729"/>
    </source>
</evidence>
<evidence type="ECO:0000256" key="6">
    <source>
        <dbReference type="ARBA" id="ARBA00022989"/>
    </source>
</evidence>
<feature type="transmembrane region" description="Helical" evidence="17">
    <location>
        <begin position="231"/>
        <end position="249"/>
    </location>
</feature>
<keyword evidence="15 17" id="KW-0407">Ion channel</keyword>
<dbReference type="GO" id="GO:0022848">
    <property type="term" value="F:acetylcholine-gated monoatomic cation-selective channel activity"/>
    <property type="evidence" value="ECO:0007669"/>
    <property type="project" value="InterPro"/>
</dbReference>
<evidence type="ECO:0000256" key="11">
    <source>
        <dbReference type="ARBA" id="ARBA00023170"/>
    </source>
</evidence>
<name>A0A7J7JH38_BUGNE</name>
<keyword evidence="14" id="KW-1071">Ligand-gated ion channel</keyword>
<proteinExistence type="inferred from homology"/>
<evidence type="ECO:0000313" key="20">
    <source>
        <dbReference type="EMBL" id="KAF6025662.1"/>
    </source>
</evidence>
<feature type="transmembrane region" description="Helical" evidence="17">
    <location>
        <begin position="588"/>
        <end position="612"/>
    </location>
</feature>
<keyword evidence="7" id="KW-0770">Synapse</keyword>
<dbReference type="Pfam" id="PF02932">
    <property type="entry name" value="Neur_chan_memb"/>
    <property type="match status" value="1"/>
</dbReference>
<dbReference type="EMBL" id="VXIV02002437">
    <property type="protein sequence ID" value="KAF6025662.1"/>
    <property type="molecule type" value="Genomic_DNA"/>
</dbReference>
<feature type="domain" description="Neurotransmitter-gated ion-channel ligand-binding" evidence="18">
    <location>
        <begin position="1"/>
        <end position="195"/>
    </location>
</feature>
<dbReference type="PRINTS" id="PR00254">
    <property type="entry name" value="NICOTINICR"/>
</dbReference>
<dbReference type="FunFam" id="2.70.170.10:FF:000028">
    <property type="entry name" value="AcetylCholine Receptor"/>
    <property type="match status" value="1"/>
</dbReference>
<comment type="similarity">
    <text evidence="1">Belongs to the ligand-gated ion channel (TC 1.A.9) family. Acetylcholine receptor (TC 1.A.9.1) subfamily.</text>
</comment>
<evidence type="ECO:0000256" key="16">
    <source>
        <dbReference type="ARBA" id="ARBA00034104"/>
    </source>
</evidence>
<dbReference type="InterPro" id="IPR006202">
    <property type="entry name" value="Neur_chan_lig-bd"/>
</dbReference>
<comment type="subcellular location">
    <subcellularLocation>
        <location evidence="16">Postsynaptic cell membrane</location>
        <topology evidence="16">Multi-pass membrane protein</topology>
    </subcellularLocation>
</comment>
<evidence type="ECO:0000256" key="2">
    <source>
        <dbReference type="ARBA" id="ARBA00022448"/>
    </source>
</evidence>
<evidence type="ECO:0000256" key="14">
    <source>
        <dbReference type="ARBA" id="ARBA00023286"/>
    </source>
</evidence>
<evidence type="ECO:0000256" key="12">
    <source>
        <dbReference type="ARBA" id="ARBA00023180"/>
    </source>
</evidence>
<feature type="transmembrane region" description="Helical" evidence="17">
    <location>
        <begin position="619"/>
        <end position="641"/>
    </location>
</feature>
<dbReference type="Gene3D" id="1.20.58.390">
    <property type="entry name" value="Neurotransmitter-gated ion-channel transmembrane domain"/>
    <property type="match status" value="3"/>
</dbReference>
<keyword evidence="9 17" id="KW-0472">Membrane</keyword>
<keyword evidence="4 17" id="KW-0812">Transmembrane</keyword>
<dbReference type="InterPro" id="IPR006029">
    <property type="entry name" value="Neurotrans-gated_channel_TM"/>
</dbReference>
<dbReference type="SUPFAM" id="SSF90112">
    <property type="entry name" value="Neurotransmitter-gated ion-channel transmembrane pore"/>
    <property type="match status" value="2"/>
</dbReference>
<dbReference type="PANTHER" id="PTHR18945">
    <property type="entry name" value="NEUROTRANSMITTER GATED ION CHANNEL"/>
    <property type="match status" value="1"/>
</dbReference>
<keyword evidence="6 17" id="KW-1133">Transmembrane helix</keyword>
<organism evidence="20 21">
    <name type="scientific">Bugula neritina</name>
    <name type="common">Brown bryozoan</name>
    <name type="synonym">Sertularia neritina</name>
    <dbReference type="NCBI Taxonomy" id="10212"/>
    <lineage>
        <taxon>Eukaryota</taxon>
        <taxon>Metazoa</taxon>
        <taxon>Spiralia</taxon>
        <taxon>Lophotrochozoa</taxon>
        <taxon>Bryozoa</taxon>
        <taxon>Gymnolaemata</taxon>
        <taxon>Cheilostomatida</taxon>
        <taxon>Flustrina</taxon>
        <taxon>Buguloidea</taxon>
        <taxon>Bugulidae</taxon>
        <taxon>Bugula</taxon>
    </lineage>
</organism>
<keyword evidence="8 17" id="KW-0406">Ion transport</keyword>
<dbReference type="InterPro" id="IPR038050">
    <property type="entry name" value="Neuro_actylchol_rec"/>
</dbReference>